<keyword evidence="4 7" id="KW-1133">Transmembrane helix</keyword>
<feature type="transmembrane region" description="Helical" evidence="7">
    <location>
        <begin position="435"/>
        <end position="454"/>
    </location>
</feature>
<evidence type="ECO:0000313" key="8">
    <source>
        <dbReference type="EMBL" id="SEG58744.1"/>
    </source>
</evidence>
<sequence length="660" mass="70829">MRNDLLRRLPVEQTTPQDYGGGRHRLRVVYRRRDLVILGLGVMIGAGIFRIAGVQAATMAGPAVIVSFVIAGVVCLLAALCFAELSSAVPVAGSAYSFGYVAFGELWAWFIGWALILELLLAASVVARAWSLITAQTLHDFGVGVPSWLAGVIGQERGFDMLALGILMLLIGVLATGGRLGLRTLWFMVLAKLIVIGLVIAGGLRFFDAGNLRPFVPDERPAGAGGGQTVLDALLGGTPQAFGVWGILAAAPPIVFAYIGFDLIATSAEETEDAPRNVPRGMLASLGIAIVLYLGVAVALVGMISYRELDPARAPLAQAFTEVGGESMGRVIDIGAVLGLTTVILVLLVSLTRVVFSMARDGLLPSGLATIGRYQVPSRATLVAGGAAIVLSQTVNVLTLEQMVVIGTLFAFLAVSAAVPALRRARPDLERPFRVRGGLTVPLLAIVAIGWLMLNLQVRTWSYFGLWMLGGLLLYLAYGRRHSRLRQYHDRQPPAAPQPAPPPDRSPFNVPPVTPRVGGRPYGREQHRSGSGTHSGPQPYLQGKARPHVPGGPPAGHGDQPYPEHGDRRHSQQAAPPYSQGGPGHYSRGETGTYSQNTGQPRPRREDPQGYRPWGPRPYIQGGAVPYPEEWTPQPQRPDEDRPSTGEDPDERWHGGHHRR</sequence>
<reference evidence="9" key="1">
    <citation type="submission" date="2016-10" db="EMBL/GenBank/DDBJ databases">
        <authorList>
            <person name="Varghese N."/>
            <person name="Submissions S."/>
        </authorList>
    </citation>
    <scope>NUCLEOTIDE SEQUENCE [LARGE SCALE GENOMIC DNA]</scope>
    <source>
        <strain evidence="9">DSM 43163</strain>
    </source>
</reference>
<feature type="transmembrane region" description="Helical" evidence="7">
    <location>
        <begin position="404"/>
        <end position="423"/>
    </location>
</feature>
<feature type="transmembrane region" description="Helical" evidence="7">
    <location>
        <begin position="460"/>
        <end position="478"/>
    </location>
</feature>
<name>A0A1H6BDW9_9ACTN</name>
<dbReference type="GO" id="GO:0015171">
    <property type="term" value="F:amino acid transmembrane transporter activity"/>
    <property type="evidence" value="ECO:0007669"/>
    <property type="project" value="TreeGrafter"/>
</dbReference>
<dbReference type="PANTHER" id="PTHR43243">
    <property type="entry name" value="INNER MEMBRANE TRANSPORTER YGJI-RELATED"/>
    <property type="match status" value="1"/>
</dbReference>
<feature type="transmembrane region" description="Helical" evidence="7">
    <location>
        <begin position="161"/>
        <end position="178"/>
    </location>
</feature>
<evidence type="ECO:0000256" key="1">
    <source>
        <dbReference type="ARBA" id="ARBA00004141"/>
    </source>
</evidence>
<feature type="compositionally biased region" description="Polar residues" evidence="6">
    <location>
        <begin position="590"/>
        <end position="600"/>
    </location>
</feature>
<evidence type="ECO:0000256" key="5">
    <source>
        <dbReference type="ARBA" id="ARBA00023136"/>
    </source>
</evidence>
<dbReference type="Pfam" id="PF13520">
    <property type="entry name" value="AA_permease_2"/>
    <property type="match status" value="1"/>
</dbReference>
<dbReference type="InterPro" id="IPR002293">
    <property type="entry name" value="AA/rel_permease1"/>
</dbReference>
<keyword evidence="2" id="KW-0813">Transport</keyword>
<keyword evidence="3 7" id="KW-0812">Transmembrane</keyword>
<dbReference type="OrthoDB" id="9762947at2"/>
<protein>
    <submittedName>
        <fullName evidence="8">Basic amino acid/polyamine antiporter, APA family</fullName>
    </submittedName>
</protein>
<dbReference type="PANTHER" id="PTHR43243:SF4">
    <property type="entry name" value="CATIONIC AMINO ACID TRANSPORTER 4"/>
    <property type="match status" value="1"/>
</dbReference>
<dbReference type="Gene3D" id="1.20.1740.10">
    <property type="entry name" value="Amino acid/polyamine transporter I"/>
    <property type="match status" value="1"/>
</dbReference>
<dbReference type="Proteomes" id="UP000236723">
    <property type="component" value="Unassembled WGS sequence"/>
</dbReference>
<feature type="region of interest" description="Disordered" evidence="6">
    <location>
        <begin position="490"/>
        <end position="660"/>
    </location>
</feature>
<feature type="transmembrane region" description="Helical" evidence="7">
    <location>
        <begin position="35"/>
        <end position="57"/>
    </location>
</feature>
<feature type="transmembrane region" description="Helical" evidence="7">
    <location>
        <begin position="282"/>
        <end position="306"/>
    </location>
</feature>
<evidence type="ECO:0000256" key="2">
    <source>
        <dbReference type="ARBA" id="ARBA00022448"/>
    </source>
</evidence>
<comment type="subcellular location">
    <subcellularLocation>
        <location evidence="1">Membrane</location>
        <topology evidence="1">Multi-pass membrane protein</topology>
    </subcellularLocation>
</comment>
<keyword evidence="5 7" id="KW-0472">Membrane</keyword>
<feature type="transmembrane region" description="Helical" evidence="7">
    <location>
        <begin position="242"/>
        <end position="261"/>
    </location>
</feature>
<feature type="transmembrane region" description="Helical" evidence="7">
    <location>
        <begin position="106"/>
        <end position="130"/>
    </location>
</feature>
<accession>A0A1H6BDW9</accession>
<gene>
    <name evidence="8" type="ORF">SAMN04489712_10717</name>
</gene>
<evidence type="ECO:0000256" key="4">
    <source>
        <dbReference type="ARBA" id="ARBA00022989"/>
    </source>
</evidence>
<feature type="transmembrane region" description="Helical" evidence="7">
    <location>
        <begin position="185"/>
        <end position="207"/>
    </location>
</feature>
<evidence type="ECO:0000313" key="9">
    <source>
        <dbReference type="Proteomes" id="UP000236723"/>
    </source>
</evidence>
<feature type="compositionally biased region" description="Pro residues" evidence="6">
    <location>
        <begin position="494"/>
        <end position="514"/>
    </location>
</feature>
<organism evidence="8 9">
    <name type="scientific">Thermomonospora echinospora</name>
    <dbReference type="NCBI Taxonomy" id="1992"/>
    <lineage>
        <taxon>Bacteria</taxon>
        <taxon>Bacillati</taxon>
        <taxon>Actinomycetota</taxon>
        <taxon>Actinomycetes</taxon>
        <taxon>Streptosporangiales</taxon>
        <taxon>Thermomonosporaceae</taxon>
        <taxon>Thermomonospora</taxon>
    </lineage>
</organism>
<feature type="transmembrane region" description="Helical" evidence="7">
    <location>
        <begin position="376"/>
        <end position="398"/>
    </location>
</feature>
<dbReference type="RefSeq" id="WP_103938879.1">
    <property type="nucleotide sequence ID" value="NZ_FNVO01000007.1"/>
</dbReference>
<dbReference type="EMBL" id="FNVO01000007">
    <property type="protein sequence ID" value="SEG58744.1"/>
    <property type="molecule type" value="Genomic_DNA"/>
</dbReference>
<feature type="transmembrane region" description="Helical" evidence="7">
    <location>
        <begin position="334"/>
        <end position="356"/>
    </location>
</feature>
<evidence type="ECO:0000256" key="7">
    <source>
        <dbReference type="SAM" id="Phobius"/>
    </source>
</evidence>
<proteinExistence type="predicted"/>
<dbReference type="AlphaFoldDB" id="A0A1H6BDW9"/>
<evidence type="ECO:0000256" key="6">
    <source>
        <dbReference type="SAM" id="MobiDB-lite"/>
    </source>
</evidence>
<dbReference type="GO" id="GO:0016020">
    <property type="term" value="C:membrane"/>
    <property type="evidence" value="ECO:0007669"/>
    <property type="project" value="UniProtKB-SubCell"/>
</dbReference>
<feature type="transmembrane region" description="Helical" evidence="7">
    <location>
        <begin position="63"/>
        <end position="85"/>
    </location>
</feature>
<evidence type="ECO:0000256" key="3">
    <source>
        <dbReference type="ARBA" id="ARBA00022692"/>
    </source>
</evidence>
<keyword evidence="9" id="KW-1185">Reference proteome</keyword>